<comment type="caution">
    <text evidence="10">Lacks conserved residue(s) required for the propagation of feature annotation.</text>
</comment>
<evidence type="ECO:0000256" key="5">
    <source>
        <dbReference type="ARBA" id="ARBA00023027"/>
    </source>
</evidence>
<feature type="domain" description="Urocanase C-terminal" evidence="13">
    <location>
        <begin position="346"/>
        <end position="539"/>
    </location>
</feature>
<evidence type="ECO:0000259" key="12">
    <source>
        <dbReference type="Pfam" id="PF17391"/>
    </source>
</evidence>
<dbReference type="InterPro" id="IPR023636">
    <property type="entry name" value="Urocanase_CS"/>
</dbReference>
<dbReference type="NCBIfam" id="TIGR01228">
    <property type="entry name" value="hutU"/>
    <property type="match status" value="1"/>
</dbReference>
<keyword evidence="5 10" id="KW-0520">NAD</keyword>
<dbReference type="FunFam" id="3.40.50.10730:FF:000001">
    <property type="entry name" value="Urocanate hydratase"/>
    <property type="match status" value="1"/>
</dbReference>
<feature type="binding site" evidence="10">
    <location>
        <begin position="238"/>
        <end position="239"/>
    </location>
    <ligand>
        <name>NAD(+)</name>
        <dbReference type="ChEBI" id="CHEBI:57540"/>
    </ligand>
</feature>
<proteinExistence type="inferred from homology"/>
<dbReference type="Pfam" id="PF01175">
    <property type="entry name" value="Urocanase"/>
    <property type="match status" value="1"/>
</dbReference>
<dbReference type="InterPro" id="IPR035401">
    <property type="entry name" value="Urocanase_C"/>
</dbReference>
<evidence type="ECO:0000259" key="13">
    <source>
        <dbReference type="Pfam" id="PF17392"/>
    </source>
</evidence>
<protein>
    <recommendedName>
        <fullName evidence="3 10">Urocanate hydratase</fullName>
        <shortName evidence="10">Urocanase</shortName>
        <ecNumber evidence="3 10">4.2.1.49</ecNumber>
    </recommendedName>
    <alternativeName>
        <fullName evidence="7 10">Imidazolonepropionate hydrolase</fullName>
    </alternativeName>
</protein>
<dbReference type="InterPro" id="IPR023637">
    <property type="entry name" value="Urocanase-like"/>
</dbReference>
<dbReference type="Pfam" id="PF17392">
    <property type="entry name" value="Urocanase_C"/>
    <property type="match status" value="1"/>
</dbReference>
<dbReference type="GO" id="GO:0019556">
    <property type="term" value="P:L-histidine catabolic process to glutamate and formamide"/>
    <property type="evidence" value="ECO:0007669"/>
    <property type="project" value="UniProtKB-UniPathway"/>
</dbReference>
<dbReference type="SUPFAM" id="SSF111326">
    <property type="entry name" value="Urocanase"/>
    <property type="match status" value="1"/>
</dbReference>
<organism evidence="14 15">
    <name type="scientific">Streptomyces aidingensis</name>
    <dbReference type="NCBI Taxonomy" id="910347"/>
    <lineage>
        <taxon>Bacteria</taxon>
        <taxon>Bacillati</taxon>
        <taxon>Actinomycetota</taxon>
        <taxon>Actinomycetes</taxon>
        <taxon>Kitasatosporales</taxon>
        <taxon>Streptomycetaceae</taxon>
        <taxon>Streptomyces</taxon>
    </lineage>
</organism>
<dbReference type="GO" id="GO:0005737">
    <property type="term" value="C:cytoplasm"/>
    <property type="evidence" value="ECO:0007669"/>
    <property type="project" value="UniProtKB-SubCell"/>
</dbReference>
<comment type="pathway">
    <text evidence="1 10">Amino-acid degradation; L-histidine degradation into L-glutamate; N-formimidoyl-L-glutamate from L-histidine: step 2/3.</text>
</comment>
<dbReference type="NCBIfam" id="NF003820">
    <property type="entry name" value="PRK05414.1"/>
    <property type="match status" value="1"/>
</dbReference>
<dbReference type="InterPro" id="IPR035400">
    <property type="entry name" value="Urocanase_N"/>
</dbReference>
<feature type="binding site" evidence="10">
    <location>
        <position position="192"/>
    </location>
    <ligand>
        <name>NAD(+)</name>
        <dbReference type="ChEBI" id="CHEBI:57540"/>
    </ligand>
</feature>
<evidence type="ECO:0000256" key="10">
    <source>
        <dbReference type="HAMAP-Rule" id="MF_00577"/>
    </source>
</evidence>
<dbReference type="GO" id="GO:0016153">
    <property type="term" value="F:urocanate hydratase activity"/>
    <property type="evidence" value="ECO:0007669"/>
    <property type="project" value="UniProtKB-UniRule"/>
</dbReference>
<dbReference type="PROSITE" id="PS01233">
    <property type="entry name" value="UROCANASE"/>
    <property type="match status" value="1"/>
</dbReference>
<feature type="binding site" evidence="10">
    <location>
        <begin position="48"/>
        <end position="49"/>
    </location>
    <ligand>
        <name>NAD(+)</name>
        <dbReference type="ChEBI" id="CHEBI:57540"/>
    </ligand>
</feature>
<dbReference type="Proteomes" id="UP000199207">
    <property type="component" value="Unassembled WGS sequence"/>
</dbReference>
<dbReference type="UniPathway" id="UPA00379">
    <property type="reaction ID" value="UER00550"/>
</dbReference>
<evidence type="ECO:0000256" key="3">
    <source>
        <dbReference type="ARBA" id="ARBA00011992"/>
    </source>
</evidence>
<reference evidence="14 15" key="1">
    <citation type="submission" date="2016-10" db="EMBL/GenBank/DDBJ databases">
        <authorList>
            <person name="de Groot N.N."/>
        </authorList>
    </citation>
    <scope>NUCLEOTIDE SEQUENCE [LARGE SCALE GENOMIC DNA]</scope>
    <source>
        <strain evidence="14 15">CGMCC 4.5739</strain>
    </source>
</reference>
<evidence type="ECO:0000256" key="8">
    <source>
        <dbReference type="ARBA" id="ARBA00047623"/>
    </source>
</evidence>
<evidence type="ECO:0000313" key="15">
    <source>
        <dbReference type="Proteomes" id="UP000199207"/>
    </source>
</evidence>
<evidence type="ECO:0000259" key="11">
    <source>
        <dbReference type="Pfam" id="PF01175"/>
    </source>
</evidence>
<comment type="function">
    <text evidence="9 10">Catalyzes the conversion of urocanate to 4-imidazolone-5-propionate.</text>
</comment>
<dbReference type="Gene3D" id="3.40.50.10730">
    <property type="entry name" value="Urocanase like domains"/>
    <property type="match status" value="1"/>
</dbReference>
<keyword evidence="4 10" id="KW-0369">Histidine metabolism</keyword>
<dbReference type="InterPro" id="IPR035085">
    <property type="entry name" value="Urocanase_Rossmann-like"/>
</dbReference>
<comment type="similarity">
    <text evidence="2 10">Belongs to the urocanase family.</text>
</comment>
<dbReference type="PIRSF" id="PIRSF001423">
    <property type="entry name" value="Urocanate_hydrat"/>
    <property type="match status" value="1"/>
</dbReference>
<evidence type="ECO:0000256" key="4">
    <source>
        <dbReference type="ARBA" id="ARBA00022808"/>
    </source>
</evidence>
<keyword evidence="15" id="KW-1185">Reference proteome</keyword>
<dbReference type="PANTHER" id="PTHR12216:SF4">
    <property type="entry name" value="UROCANATE HYDRATASE"/>
    <property type="match status" value="1"/>
</dbReference>
<name>A0A1I1GMN4_9ACTN</name>
<accession>A0A1I1GMN4</accession>
<dbReference type="EMBL" id="FOLM01000002">
    <property type="protein sequence ID" value="SFC13039.1"/>
    <property type="molecule type" value="Genomic_DNA"/>
</dbReference>
<dbReference type="Gene3D" id="3.40.1770.10">
    <property type="entry name" value="Urocanase superfamily"/>
    <property type="match status" value="1"/>
</dbReference>
<keyword evidence="10" id="KW-0963">Cytoplasm</keyword>
<dbReference type="InterPro" id="IPR038364">
    <property type="entry name" value="Urocanase_central_sf"/>
</dbReference>
<evidence type="ECO:0000256" key="1">
    <source>
        <dbReference type="ARBA" id="ARBA00004794"/>
    </source>
</evidence>
<feature type="active site" evidence="10">
    <location>
        <position position="405"/>
    </location>
</feature>
<dbReference type="EC" id="4.2.1.49" evidence="3 10"/>
<dbReference type="GO" id="GO:0019557">
    <property type="term" value="P:L-histidine catabolic process to glutamate and formate"/>
    <property type="evidence" value="ECO:0007669"/>
    <property type="project" value="UniProtKB-UniPathway"/>
</dbReference>
<feature type="binding site" evidence="10">
    <location>
        <begin position="259"/>
        <end position="263"/>
    </location>
    <ligand>
        <name>NAD(+)</name>
        <dbReference type="ChEBI" id="CHEBI:57540"/>
    </ligand>
</feature>
<evidence type="ECO:0000313" key="14">
    <source>
        <dbReference type="EMBL" id="SFC13039.1"/>
    </source>
</evidence>
<sequence>MSAPRIVRAPRGSERSARGWPQEAALRMLHNNLDPEVAEHPEQLVVYGGTGKAARDWPSFDAMVRTLRTLGPDETMLVQSGRPVGVLTTHEWAPRVLIANSHLVGDWATWEEFRRLEQLGLTMYGQMTAGSWIYIGTQGILQGTYETFAAVAAKRFGGSLAGTLTLTAGLGGMGGAQPLAITMNGGVALCVDCDPRAIERRIGHGYLDMRAESVTEALRLAVAARRERRALSVGVLGNAAEVVPRLLAEGAPVDIVTDQTSAHDPLTYLPLGVEFEDAPRYAAEKPGEYTRRARESMARHVAAMVGFQDAGAEVFDYGNSLRGEAKTAGYQRAFAFPGFVPAYIRPLFCEGKGPFRWAALSGDPRDIAATDKAVLELFPDNEPLARWMRLAGEKVRFQGLPARICWLGLGERDRAGERFNDMVASGELAAPVVIGRDHLDCGSVASPYRETEAMRDGSDAIADWPLLNAMVNVASGASWVSVHHGGGVGMGRSLHAGQVTVADGTPSAGEKIRRVLTNDPGMGVIRHADAGYERAEQIAGRQQVRLPMNETEAR</sequence>
<dbReference type="AlphaFoldDB" id="A0A1I1GMN4"/>
<comment type="subcellular location">
    <subcellularLocation>
        <location evidence="10">Cytoplasm</location>
    </subcellularLocation>
</comment>
<dbReference type="InterPro" id="IPR036190">
    <property type="entry name" value="Urocanase_sf"/>
</dbReference>
<feature type="binding site" evidence="10">
    <location>
        <position position="317"/>
    </location>
    <ligand>
        <name>NAD(+)</name>
        <dbReference type="ChEBI" id="CHEBI:57540"/>
    </ligand>
</feature>
<feature type="domain" description="Urocanase N-terminal" evidence="12">
    <location>
        <begin position="7"/>
        <end position="133"/>
    </location>
</feature>
<feature type="binding site" evidence="10">
    <location>
        <begin position="172"/>
        <end position="174"/>
    </location>
    <ligand>
        <name>NAD(+)</name>
        <dbReference type="ChEBI" id="CHEBI:57540"/>
    </ligand>
</feature>
<dbReference type="PANTHER" id="PTHR12216">
    <property type="entry name" value="UROCANATE HYDRATASE"/>
    <property type="match status" value="1"/>
</dbReference>
<dbReference type="HAMAP" id="MF_00577">
    <property type="entry name" value="HutU"/>
    <property type="match status" value="1"/>
</dbReference>
<feature type="binding site" evidence="10">
    <location>
        <begin position="268"/>
        <end position="269"/>
    </location>
    <ligand>
        <name>NAD(+)</name>
        <dbReference type="ChEBI" id="CHEBI:57540"/>
    </ligand>
</feature>
<comment type="catalytic activity">
    <reaction evidence="8 10">
        <text>4-imidazolone-5-propanoate = trans-urocanate + H2O</text>
        <dbReference type="Rhea" id="RHEA:13101"/>
        <dbReference type="ChEBI" id="CHEBI:15377"/>
        <dbReference type="ChEBI" id="CHEBI:17771"/>
        <dbReference type="ChEBI" id="CHEBI:77893"/>
        <dbReference type="EC" id="4.2.1.49"/>
    </reaction>
</comment>
<evidence type="ECO:0000256" key="6">
    <source>
        <dbReference type="ARBA" id="ARBA00023239"/>
    </source>
</evidence>
<keyword evidence="6 10" id="KW-0456">Lyase</keyword>
<dbReference type="InterPro" id="IPR055351">
    <property type="entry name" value="Urocanase"/>
</dbReference>
<dbReference type="Pfam" id="PF17391">
    <property type="entry name" value="Urocanase_N"/>
    <property type="match status" value="1"/>
</dbReference>
<comment type="cofactor">
    <cofactor evidence="10">
        <name>NAD(+)</name>
        <dbReference type="ChEBI" id="CHEBI:57540"/>
    </cofactor>
    <text evidence="10">Binds 1 NAD(+) per subunit.</text>
</comment>
<feature type="domain" description="Urocanase Rossmann-like" evidence="11">
    <location>
        <begin position="136"/>
        <end position="343"/>
    </location>
</feature>
<feature type="binding site" evidence="10">
    <location>
        <position position="487"/>
    </location>
    <ligand>
        <name>NAD(+)</name>
        <dbReference type="ChEBI" id="CHEBI:57540"/>
    </ligand>
</feature>
<dbReference type="RefSeq" id="WP_093837408.1">
    <property type="nucleotide sequence ID" value="NZ_FOLM01000002.1"/>
</dbReference>
<dbReference type="OrthoDB" id="9764874at2"/>
<dbReference type="STRING" id="910347.SAMN05421773_10267"/>
<evidence type="ECO:0000256" key="2">
    <source>
        <dbReference type="ARBA" id="ARBA00007578"/>
    </source>
</evidence>
<gene>
    <name evidence="10" type="primary">hutU</name>
    <name evidence="14" type="ORF">SAMN05421773_10267</name>
</gene>
<feature type="binding site" evidence="10">
    <location>
        <position position="126"/>
    </location>
    <ligand>
        <name>NAD(+)</name>
        <dbReference type="ChEBI" id="CHEBI:57540"/>
    </ligand>
</feature>
<evidence type="ECO:0000256" key="7">
    <source>
        <dbReference type="ARBA" id="ARBA00031640"/>
    </source>
</evidence>
<evidence type="ECO:0000256" key="9">
    <source>
        <dbReference type="ARBA" id="ARBA00056569"/>
    </source>
</evidence>